<dbReference type="InterPro" id="IPR020904">
    <property type="entry name" value="Sc_DH/Rdtase_CS"/>
</dbReference>
<gene>
    <name evidence="4" type="ordered locus">Gbem_2959</name>
</gene>
<dbReference type="Pfam" id="PF00106">
    <property type="entry name" value="adh_short"/>
    <property type="match status" value="1"/>
</dbReference>
<dbReference type="PRINTS" id="PR00080">
    <property type="entry name" value="SDRFAMILY"/>
</dbReference>
<keyword evidence="1" id="KW-0560">Oxidoreductase</keyword>
<dbReference type="AlphaFoldDB" id="B5EJ07"/>
<dbReference type="RefSeq" id="WP_012531385.1">
    <property type="nucleotide sequence ID" value="NC_011146.1"/>
</dbReference>
<dbReference type="SUPFAM" id="SSF51735">
    <property type="entry name" value="NAD(P)-binding Rossmann-fold domains"/>
    <property type="match status" value="1"/>
</dbReference>
<dbReference type="Proteomes" id="UP000008825">
    <property type="component" value="Chromosome"/>
</dbReference>
<dbReference type="eggNOG" id="COG1028">
    <property type="taxonomic scope" value="Bacteria"/>
</dbReference>
<reference evidence="4 5" key="2">
    <citation type="journal article" date="2010" name="BMC Genomics">
        <title>The genome of Geobacter bemidjiensis, exemplar for the subsurface clade of Geobacter species that predominate in Fe(III)-reducing subsurface environments.</title>
        <authorList>
            <person name="Aklujkar M."/>
            <person name="Young N.D."/>
            <person name="Holmes D."/>
            <person name="Chavan M."/>
            <person name="Risso C."/>
            <person name="Kiss H.E."/>
            <person name="Han C.S."/>
            <person name="Land M.L."/>
            <person name="Lovley D.R."/>
        </authorList>
    </citation>
    <scope>NUCLEOTIDE SEQUENCE [LARGE SCALE GENOMIC DNA]</scope>
    <source>
        <strain evidence="5">ATCC BAA-1014 / DSM 16622 / JCM 12645 / Bem</strain>
    </source>
</reference>
<dbReference type="PRINTS" id="PR00081">
    <property type="entry name" value="GDHRDH"/>
</dbReference>
<evidence type="ECO:0000313" key="4">
    <source>
        <dbReference type="EMBL" id="ACH39962.1"/>
    </source>
</evidence>
<evidence type="ECO:0000256" key="2">
    <source>
        <dbReference type="RuleBase" id="RU000363"/>
    </source>
</evidence>
<proteinExistence type="inferred from homology"/>
<dbReference type="KEGG" id="gbm:Gbem_2959"/>
<dbReference type="Gene3D" id="3.40.50.720">
    <property type="entry name" value="NAD(P)-binding Rossmann-like Domain"/>
    <property type="match status" value="1"/>
</dbReference>
<evidence type="ECO:0000256" key="1">
    <source>
        <dbReference type="ARBA" id="ARBA00023002"/>
    </source>
</evidence>
<evidence type="ECO:0000256" key="3">
    <source>
        <dbReference type="SAM" id="MobiDB-lite"/>
    </source>
</evidence>
<organism evidence="4 5">
    <name type="scientific">Citrifermentans bemidjiense (strain ATCC BAA-1014 / DSM 16622 / JCM 12645 / Bem)</name>
    <name type="common">Geobacter bemidjiensis</name>
    <dbReference type="NCBI Taxonomy" id="404380"/>
    <lineage>
        <taxon>Bacteria</taxon>
        <taxon>Pseudomonadati</taxon>
        <taxon>Thermodesulfobacteriota</taxon>
        <taxon>Desulfuromonadia</taxon>
        <taxon>Geobacterales</taxon>
        <taxon>Geobacteraceae</taxon>
        <taxon>Citrifermentans</taxon>
    </lineage>
</organism>
<dbReference type="InterPro" id="IPR002347">
    <property type="entry name" value="SDR_fam"/>
</dbReference>
<dbReference type="PANTHER" id="PTHR43157:SF31">
    <property type="entry name" value="PHOSPHATIDYLINOSITOL-GLYCAN BIOSYNTHESIS CLASS F PROTEIN"/>
    <property type="match status" value="1"/>
</dbReference>
<reference evidence="4 5" key="1">
    <citation type="submission" date="2008-07" db="EMBL/GenBank/DDBJ databases">
        <title>Complete sequence of Geobacter bemidjiensis BEM.</title>
        <authorList>
            <consortium name="US DOE Joint Genome Institute"/>
            <person name="Lucas S."/>
            <person name="Copeland A."/>
            <person name="Lapidus A."/>
            <person name="Glavina del Rio T."/>
            <person name="Dalin E."/>
            <person name="Tice H."/>
            <person name="Bruce D."/>
            <person name="Goodwin L."/>
            <person name="Pitluck S."/>
            <person name="Kiss H."/>
            <person name="Brettin T."/>
            <person name="Detter J.C."/>
            <person name="Han C."/>
            <person name="Kuske C.R."/>
            <person name="Schmutz J."/>
            <person name="Larimer F."/>
            <person name="Land M."/>
            <person name="Hauser L."/>
            <person name="Kyrpides N."/>
            <person name="Lykidis A."/>
            <person name="Lovley D."/>
            <person name="Richardson P."/>
        </authorList>
    </citation>
    <scope>NUCLEOTIDE SEQUENCE [LARGE SCALE GENOMIC DNA]</scope>
    <source>
        <strain evidence="5">ATCC BAA-1014 / DSM 16622 / JCM 12645 / Bem</strain>
    </source>
</reference>
<feature type="region of interest" description="Disordered" evidence="3">
    <location>
        <begin position="278"/>
        <end position="305"/>
    </location>
</feature>
<evidence type="ECO:0000313" key="5">
    <source>
        <dbReference type="Proteomes" id="UP000008825"/>
    </source>
</evidence>
<dbReference type="PROSITE" id="PS00061">
    <property type="entry name" value="ADH_SHORT"/>
    <property type="match status" value="1"/>
</dbReference>
<sequence length="305" mass="33352">MRNIKDMVILVTGATDGLGEKVAADLAGTGATLLLHGRDRDKGRMVQAKIHKATGNDRLYYYNADLSSLDGVDSLAALVTKRCSRLDVLINNAGVGAGPDPTRRQASPDGFELRFAVNYLAPFLLTRRLLPLLRRTAKEAGEARIVNVASVAQRDIDFEDVMLEKEYDGMRAYAQSKQALIMFTLDLAEELAGTGVTANVLHPASLMDTNMVREWFGAARTTVEEGAAHVERLVLSEDLKGVSGIYFDQSRESRVAEQANDVEARRRLRELSFKWTGAGSQNSSRFSSWSSTSSQTSSSRSCQGV</sequence>
<feature type="compositionally biased region" description="Low complexity" evidence="3">
    <location>
        <begin position="280"/>
        <end position="305"/>
    </location>
</feature>
<accession>B5EJ07</accession>
<dbReference type="EMBL" id="CP001124">
    <property type="protein sequence ID" value="ACH39962.1"/>
    <property type="molecule type" value="Genomic_DNA"/>
</dbReference>
<dbReference type="HOGENOM" id="CLU_010194_44_5_7"/>
<name>B5EJ07_CITBB</name>
<dbReference type="STRING" id="404380.Gbem_2959"/>
<dbReference type="PANTHER" id="PTHR43157">
    <property type="entry name" value="PHOSPHATIDYLINOSITOL-GLYCAN BIOSYNTHESIS CLASS F PROTEIN-RELATED"/>
    <property type="match status" value="1"/>
</dbReference>
<keyword evidence="5" id="KW-1185">Reference proteome</keyword>
<protein>
    <submittedName>
        <fullName evidence="4">Oxidoreductase, short-chain dehydrogenase/reductase family</fullName>
    </submittedName>
</protein>
<dbReference type="GO" id="GO:0016491">
    <property type="term" value="F:oxidoreductase activity"/>
    <property type="evidence" value="ECO:0007669"/>
    <property type="project" value="UniProtKB-KW"/>
</dbReference>
<comment type="similarity">
    <text evidence="2">Belongs to the short-chain dehydrogenases/reductases (SDR) family.</text>
</comment>
<dbReference type="InterPro" id="IPR036291">
    <property type="entry name" value="NAD(P)-bd_dom_sf"/>
</dbReference>